<sequence length="85" mass="8756">MGDSLAARPRSDGGRGRRSPGDGRESPVRGERSWPEKPFALSSGQAGVGLETSGQLPAAKARARRSRREALDSAAGPSAAAVVRS</sequence>
<name>A0ACB0DSK8_RANTA</name>
<proteinExistence type="predicted"/>
<evidence type="ECO:0000313" key="2">
    <source>
        <dbReference type="Proteomes" id="UP001162501"/>
    </source>
</evidence>
<evidence type="ECO:0000313" key="1">
    <source>
        <dbReference type="EMBL" id="CAI9691091.1"/>
    </source>
</evidence>
<dbReference type="Proteomes" id="UP001162501">
    <property type="component" value="Chromosome 1"/>
</dbReference>
<organism evidence="1 2">
    <name type="scientific">Rangifer tarandus platyrhynchus</name>
    <name type="common">Svalbard reindeer</name>
    <dbReference type="NCBI Taxonomy" id="3082113"/>
    <lineage>
        <taxon>Eukaryota</taxon>
        <taxon>Metazoa</taxon>
        <taxon>Chordata</taxon>
        <taxon>Craniata</taxon>
        <taxon>Vertebrata</taxon>
        <taxon>Euteleostomi</taxon>
        <taxon>Mammalia</taxon>
        <taxon>Eutheria</taxon>
        <taxon>Laurasiatheria</taxon>
        <taxon>Artiodactyla</taxon>
        <taxon>Ruminantia</taxon>
        <taxon>Pecora</taxon>
        <taxon>Cervidae</taxon>
        <taxon>Odocoileinae</taxon>
        <taxon>Rangifer</taxon>
    </lineage>
</organism>
<dbReference type="EMBL" id="OX596085">
    <property type="protein sequence ID" value="CAI9691091.1"/>
    <property type="molecule type" value="Genomic_DNA"/>
</dbReference>
<gene>
    <name evidence="1" type="ORF">MRATA1EN3_LOCUS2304</name>
</gene>
<reference evidence="1" key="1">
    <citation type="submission" date="2023-05" db="EMBL/GenBank/DDBJ databases">
        <authorList>
            <consortium name="ELIXIR-Norway"/>
        </authorList>
    </citation>
    <scope>NUCLEOTIDE SEQUENCE</scope>
</reference>
<accession>A0ACB0DSK8</accession>
<protein>
    <submittedName>
        <fullName evidence="1">Uncharacterized protein</fullName>
    </submittedName>
</protein>